<sequence length="189" mass="21964">MNKSRHQEIINTAAHLFKEKGYNAVSMRDLASKLDIKAASLYNHISSKQEILAAIVLEVAQEFTYHINTIFPEKSSTQEKLEAIIQNHIEITLRMTDKLACMNNDWVHLQAENKEKYRHLRNAYEDKFRAILKEGKEKGEIKDVDLEIIVFSFLATLRTLYLWYTKKTSVEVEILQRDLPKTLLDGIIS</sequence>
<dbReference type="STRING" id="908615.SAMN05421540_10575"/>
<evidence type="ECO:0000259" key="3">
    <source>
        <dbReference type="PROSITE" id="PS50977"/>
    </source>
</evidence>
<gene>
    <name evidence="4" type="ORF">SAMN05421540_10575</name>
</gene>
<organism evidence="4 5">
    <name type="scientific">Psychroflexus halocasei</name>
    <dbReference type="NCBI Taxonomy" id="908615"/>
    <lineage>
        <taxon>Bacteria</taxon>
        <taxon>Pseudomonadati</taxon>
        <taxon>Bacteroidota</taxon>
        <taxon>Flavobacteriia</taxon>
        <taxon>Flavobacteriales</taxon>
        <taxon>Flavobacteriaceae</taxon>
        <taxon>Psychroflexus</taxon>
    </lineage>
</organism>
<dbReference type="Pfam" id="PF17932">
    <property type="entry name" value="TetR_C_24"/>
    <property type="match status" value="1"/>
</dbReference>
<keyword evidence="5" id="KW-1185">Reference proteome</keyword>
<dbReference type="InterPro" id="IPR050624">
    <property type="entry name" value="HTH-type_Tx_Regulator"/>
</dbReference>
<feature type="domain" description="HTH tetR-type" evidence="3">
    <location>
        <begin position="3"/>
        <end position="63"/>
    </location>
</feature>
<dbReference type="RefSeq" id="WP_093243772.1">
    <property type="nucleotide sequence ID" value="NZ_FNQF01000005.1"/>
</dbReference>
<dbReference type="PRINTS" id="PR00455">
    <property type="entry name" value="HTHTETR"/>
</dbReference>
<dbReference type="InterPro" id="IPR009057">
    <property type="entry name" value="Homeodomain-like_sf"/>
</dbReference>
<dbReference type="SUPFAM" id="SSF46689">
    <property type="entry name" value="Homeodomain-like"/>
    <property type="match status" value="1"/>
</dbReference>
<name>A0A1H4ALQ2_9FLAO</name>
<evidence type="ECO:0000256" key="1">
    <source>
        <dbReference type="ARBA" id="ARBA00023125"/>
    </source>
</evidence>
<dbReference type="PROSITE" id="PS50977">
    <property type="entry name" value="HTH_TETR_2"/>
    <property type="match status" value="1"/>
</dbReference>
<reference evidence="4 5" key="1">
    <citation type="submission" date="2016-10" db="EMBL/GenBank/DDBJ databases">
        <authorList>
            <person name="de Groot N.N."/>
        </authorList>
    </citation>
    <scope>NUCLEOTIDE SEQUENCE [LARGE SCALE GENOMIC DNA]</scope>
    <source>
        <strain evidence="4 5">DSM 23581</strain>
    </source>
</reference>
<protein>
    <submittedName>
        <fullName evidence="4">DNA-binding transcriptional regulator, AcrR family</fullName>
    </submittedName>
</protein>
<dbReference type="Gene3D" id="1.10.10.60">
    <property type="entry name" value="Homeodomain-like"/>
    <property type="match status" value="1"/>
</dbReference>
<dbReference type="AlphaFoldDB" id="A0A1H4ALQ2"/>
<dbReference type="GO" id="GO:0003677">
    <property type="term" value="F:DNA binding"/>
    <property type="evidence" value="ECO:0007669"/>
    <property type="project" value="UniProtKB-UniRule"/>
</dbReference>
<feature type="DNA-binding region" description="H-T-H motif" evidence="2">
    <location>
        <begin position="26"/>
        <end position="45"/>
    </location>
</feature>
<dbReference type="InterPro" id="IPR001647">
    <property type="entry name" value="HTH_TetR"/>
</dbReference>
<evidence type="ECO:0000256" key="2">
    <source>
        <dbReference type="PROSITE-ProRule" id="PRU00335"/>
    </source>
</evidence>
<dbReference type="EMBL" id="FNQF01000005">
    <property type="protein sequence ID" value="SEA36727.1"/>
    <property type="molecule type" value="Genomic_DNA"/>
</dbReference>
<dbReference type="InterPro" id="IPR041490">
    <property type="entry name" value="KstR2_TetR_C"/>
</dbReference>
<dbReference type="InterPro" id="IPR036271">
    <property type="entry name" value="Tet_transcr_reg_TetR-rel_C_sf"/>
</dbReference>
<proteinExistence type="predicted"/>
<dbReference type="PANTHER" id="PTHR43479:SF11">
    <property type="entry name" value="ACREF_ENVCD OPERON REPRESSOR-RELATED"/>
    <property type="match status" value="1"/>
</dbReference>
<accession>A0A1H4ALQ2</accession>
<evidence type="ECO:0000313" key="4">
    <source>
        <dbReference type="EMBL" id="SEA36727.1"/>
    </source>
</evidence>
<keyword evidence="1 2" id="KW-0238">DNA-binding</keyword>
<evidence type="ECO:0000313" key="5">
    <source>
        <dbReference type="Proteomes" id="UP000198820"/>
    </source>
</evidence>
<dbReference type="Proteomes" id="UP000198820">
    <property type="component" value="Unassembled WGS sequence"/>
</dbReference>
<dbReference type="SUPFAM" id="SSF48498">
    <property type="entry name" value="Tetracyclin repressor-like, C-terminal domain"/>
    <property type="match status" value="1"/>
</dbReference>
<dbReference type="Gene3D" id="1.10.357.10">
    <property type="entry name" value="Tetracycline Repressor, domain 2"/>
    <property type="match status" value="1"/>
</dbReference>
<dbReference type="PANTHER" id="PTHR43479">
    <property type="entry name" value="ACREF/ENVCD OPERON REPRESSOR-RELATED"/>
    <property type="match status" value="1"/>
</dbReference>
<dbReference type="Pfam" id="PF00440">
    <property type="entry name" value="TetR_N"/>
    <property type="match status" value="1"/>
</dbReference>